<accession>D8QLL8</accession>
<feature type="compositionally biased region" description="Pro residues" evidence="1">
    <location>
        <begin position="96"/>
        <end position="110"/>
    </location>
</feature>
<keyword evidence="3" id="KW-1185">Reference proteome</keyword>
<dbReference type="GeneID" id="9589101"/>
<feature type="compositionally biased region" description="Pro residues" evidence="1">
    <location>
        <begin position="57"/>
        <end position="87"/>
    </location>
</feature>
<dbReference type="eggNOG" id="ENOG502RZ5B">
    <property type="taxonomic scope" value="Eukaryota"/>
</dbReference>
<dbReference type="AlphaFoldDB" id="D8QLL8"/>
<proteinExistence type="predicted"/>
<feature type="region of interest" description="Disordered" evidence="1">
    <location>
        <begin position="18"/>
        <end position="198"/>
    </location>
</feature>
<dbReference type="EMBL" id="GL377318">
    <property type="protein sequence ID" value="EFI91368.1"/>
    <property type="molecule type" value="Genomic_DNA"/>
</dbReference>
<sequence length="444" mass="48559">MPGTSLKSLNLITAAIIDRGEGPPDFGDAADQGGDVPSPSTHRHSADDDGVALYDDQPPPPSGPPAPAAPAAPQLRTPPPTSPPAPSTPLQQPAEPTTPPSAHPPPPSAPRPSRTAPPSKATLRGRQERALSAPQVTSPNRFAPLSGQIEEVDEEEEEQEEQSEQGVQEERREQAQEDDAQDRAEARRRMMEWSGSEDELRITDETPIPGAHVMQAGLDYVFSGITEEDWSVEQALNFALSTTVASDAQQGKPKTFAEALLRPDKANYISALAPYCRAPHISSAFAGPSCLERHIRVFSLPDSFAVALERQRRKEQAKFENEMVEMKQRRMVAKVAKIKAKNALLDATLEIRSKSEARKLTGVQVNLHFAKFKLIWGAQLTLPPGRSSMAVKLWQEALIGVFREHLRLLSEGAVRATRESDVEVVQITSELWHDEEDEEMGDTG</sequence>
<feature type="compositionally biased region" description="Acidic residues" evidence="1">
    <location>
        <begin position="150"/>
        <end position="163"/>
    </location>
</feature>
<dbReference type="HOGENOM" id="CLU_617001_0_0_1"/>
<dbReference type="InParanoid" id="D8QLL8"/>
<evidence type="ECO:0000313" key="2">
    <source>
        <dbReference type="EMBL" id="EFI91368.1"/>
    </source>
</evidence>
<dbReference type="VEuPathDB" id="FungiDB:SCHCODRAFT_02719905"/>
<name>D8QLL8_SCHCM</name>
<evidence type="ECO:0000313" key="3">
    <source>
        <dbReference type="Proteomes" id="UP000007431"/>
    </source>
</evidence>
<gene>
    <name evidence="2" type="ORF">SCHCODRAFT_238751</name>
</gene>
<organism evidence="3">
    <name type="scientific">Schizophyllum commune (strain H4-8 / FGSC 9210)</name>
    <name type="common">Split gill fungus</name>
    <dbReference type="NCBI Taxonomy" id="578458"/>
    <lineage>
        <taxon>Eukaryota</taxon>
        <taxon>Fungi</taxon>
        <taxon>Dikarya</taxon>
        <taxon>Basidiomycota</taxon>
        <taxon>Agaricomycotina</taxon>
        <taxon>Agaricomycetes</taxon>
        <taxon>Agaricomycetidae</taxon>
        <taxon>Agaricales</taxon>
        <taxon>Schizophyllaceae</taxon>
        <taxon>Schizophyllum</taxon>
    </lineage>
</organism>
<evidence type="ECO:0000256" key="1">
    <source>
        <dbReference type="SAM" id="MobiDB-lite"/>
    </source>
</evidence>
<protein>
    <submittedName>
        <fullName evidence="2">Uncharacterized protein</fullName>
    </submittedName>
</protein>
<feature type="compositionally biased region" description="Basic and acidic residues" evidence="1">
    <location>
        <begin position="168"/>
        <end position="191"/>
    </location>
</feature>
<reference evidence="2 3" key="1">
    <citation type="journal article" date="2010" name="Nat. Biotechnol.">
        <title>Genome sequence of the model mushroom Schizophyllum commune.</title>
        <authorList>
            <person name="Ohm R.A."/>
            <person name="de Jong J.F."/>
            <person name="Lugones L.G."/>
            <person name="Aerts A."/>
            <person name="Kothe E."/>
            <person name="Stajich J.E."/>
            <person name="de Vries R.P."/>
            <person name="Record E."/>
            <person name="Levasseur A."/>
            <person name="Baker S.E."/>
            <person name="Bartholomew K.A."/>
            <person name="Coutinho P.M."/>
            <person name="Erdmann S."/>
            <person name="Fowler T.J."/>
            <person name="Gathman A.C."/>
            <person name="Lombard V."/>
            <person name="Henrissat B."/>
            <person name="Knabe N."/>
            <person name="Kuees U."/>
            <person name="Lilly W.W."/>
            <person name="Lindquist E."/>
            <person name="Lucas S."/>
            <person name="Magnuson J.K."/>
            <person name="Piumi F."/>
            <person name="Raudaskoski M."/>
            <person name="Salamov A."/>
            <person name="Schmutz J."/>
            <person name="Schwarze F.W.M.R."/>
            <person name="vanKuyk P.A."/>
            <person name="Horton J.S."/>
            <person name="Grigoriev I.V."/>
            <person name="Woesten H.A.B."/>
        </authorList>
    </citation>
    <scope>NUCLEOTIDE SEQUENCE [LARGE SCALE GENOMIC DNA]</scope>
    <source>
        <strain evidence="3">H4-8 / FGSC 9210</strain>
    </source>
</reference>
<dbReference type="KEGG" id="scm:SCHCO_02719905"/>
<dbReference type="Proteomes" id="UP000007431">
    <property type="component" value="Unassembled WGS sequence"/>
</dbReference>